<evidence type="ECO:0000313" key="2">
    <source>
        <dbReference type="EMBL" id="MCD7445835.1"/>
    </source>
</evidence>
<organism evidence="2 3">
    <name type="scientific">Datura stramonium</name>
    <name type="common">Jimsonweed</name>
    <name type="synonym">Common thornapple</name>
    <dbReference type="NCBI Taxonomy" id="4076"/>
    <lineage>
        <taxon>Eukaryota</taxon>
        <taxon>Viridiplantae</taxon>
        <taxon>Streptophyta</taxon>
        <taxon>Embryophyta</taxon>
        <taxon>Tracheophyta</taxon>
        <taxon>Spermatophyta</taxon>
        <taxon>Magnoliopsida</taxon>
        <taxon>eudicotyledons</taxon>
        <taxon>Gunneridae</taxon>
        <taxon>Pentapetalae</taxon>
        <taxon>asterids</taxon>
        <taxon>lamiids</taxon>
        <taxon>Solanales</taxon>
        <taxon>Solanaceae</taxon>
        <taxon>Solanoideae</taxon>
        <taxon>Datureae</taxon>
        <taxon>Datura</taxon>
    </lineage>
</organism>
<keyword evidence="1" id="KW-0472">Membrane</keyword>
<dbReference type="Proteomes" id="UP000823775">
    <property type="component" value="Unassembled WGS sequence"/>
</dbReference>
<sequence length="100" mass="11494">MRGREIEEGQCWSELHQRRRGREEYMGVRQVRRMREGEWKVWCISGLVAGSGERRGFTVVVARGKEDGDGEDKRRVKPLVVVFWFCGGFFGGFPASSGRI</sequence>
<gene>
    <name evidence="2" type="ORF">HAX54_000074</name>
</gene>
<proteinExistence type="predicted"/>
<accession>A0ABS8RIG2</accession>
<name>A0ABS8RIG2_DATST</name>
<keyword evidence="3" id="KW-1185">Reference proteome</keyword>
<evidence type="ECO:0000313" key="3">
    <source>
        <dbReference type="Proteomes" id="UP000823775"/>
    </source>
</evidence>
<dbReference type="EMBL" id="JACEIK010000001">
    <property type="protein sequence ID" value="MCD7445835.1"/>
    <property type="molecule type" value="Genomic_DNA"/>
</dbReference>
<keyword evidence="1" id="KW-0812">Transmembrane</keyword>
<reference evidence="2 3" key="1">
    <citation type="journal article" date="2021" name="BMC Genomics">
        <title>Datura genome reveals duplications of psychoactive alkaloid biosynthetic genes and high mutation rate following tissue culture.</title>
        <authorList>
            <person name="Rajewski A."/>
            <person name="Carter-House D."/>
            <person name="Stajich J."/>
            <person name="Litt A."/>
        </authorList>
    </citation>
    <scope>NUCLEOTIDE SEQUENCE [LARGE SCALE GENOMIC DNA]</scope>
    <source>
        <strain evidence="2">AR-01</strain>
    </source>
</reference>
<protein>
    <submittedName>
        <fullName evidence="2">Uncharacterized protein</fullName>
    </submittedName>
</protein>
<comment type="caution">
    <text evidence="2">The sequence shown here is derived from an EMBL/GenBank/DDBJ whole genome shotgun (WGS) entry which is preliminary data.</text>
</comment>
<keyword evidence="1" id="KW-1133">Transmembrane helix</keyword>
<evidence type="ECO:0000256" key="1">
    <source>
        <dbReference type="SAM" id="Phobius"/>
    </source>
</evidence>
<feature type="transmembrane region" description="Helical" evidence="1">
    <location>
        <begin position="79"/>
        <end position="97"/>
    </location>
</feature>